<reference evidence="2" key="1">
    <citation type="journal article" date="2022" name="bioRxiv">
        <title>Sequencing and chromosome-scale assembly of the giantPleurodeles waltlgenome.</title>
        <authorList>
            <person name="Brown T."/>
            <person name="Elewa A."/>
            <person name="Iarovenko S."/>
            <person name="Subramanian E."/>
            <person name="Araus A.J."/>
            <person name="Petzold A."/>
            <person name="Susuki M."/>
            <person name="Suzuki K.-i.T."/>
            <person name="Hayashi T."/>
            <person name="Toyoda A."/>
            <person name="Oliveira C."/>
            <person name="Osipova E."/>
            <person name="Leigh N.D."/>
            <person name="Simon A."/>
            <person name="Yun M.H."/>
        </authorList>
    </citation>
    <scope>NUCLEOTIDE SEQUENCE</scope>
    <source>
        <strain evidence="2">20211129_DDA</strain>
        <tissue evidence="2">Liver</tissue>
    </source>
</reference>
<accession>A0AAV7R1F0</accession>
<evidence type="ECO:0000313" key="3">
    <source>
        <dbReference type="Proteomes" id="UP001066276"/>
    </source>
</evidence>
<feature type="compositionally biased region" description="Basic residues" evidence="1">
    <location>
        <begin position="133"/>
        <end position="142"/>
    </location>
</feature>
<proteinExistence type="predicted"/>
<evidence type="ECO:0000256" key="1">
    <source>
        <dbReference type="SAM" id="MobiDB-lite"/>
    </source>
</evidence>
<comment type="caution">
    <text evidence="2">The sequence shown here is derived from an EMBL/GenBank/DDBJ whole genome shotgun (WGS) entry which is preliminary data.</text>
</comment>
<keyword evidence="3" id="KW-1185">Reference proteome</keyword>
<feature type="non-terminal residue" evidence="2">
    <location>
        <position position="149"/>
    </location>
</feature>
<feature type="region of interest" description="Disordered" evidence="1">
    <location>
        <begin position="92"/>
        <end position="149"/>
    </location>
</feature>
<dbReference type="EMBL" id="JANPWB010000010">
    <property type="protein sequence ID" value="KAJ1146085.1"/>
    <property type="molecule type" value="Genomic_DNA"/>
</dbReference>
<dbReference type="Proteomes" id="UP001066276">
    <property type="component" value="Chromosome 6"/>
</dbReference>
<evidence type="ECO:0000313" key="2">
    <source>
        <dbReference type="EMBL" id="KAJ1146085.1"/>
    </source>
</evidence>
<protein>
    <submittedName>
        <fullName evidence="2">Uncharacterized protein</fullName>
    </submittedName>
</protein>
<feature type="non-terminal residue" evidence="2">
    <location>
        <position position="1"/>
    </location>
</feature>
<name>A0AAV7R1F0_PLEWA</name>
<sequence length="149" mass="16771">HSERLPVEEGAFPCFRYTPFVLSTPESNELWFPTVLCPVRQRDPPLITHIVLFIVCKVVPLLRKIGHGVRIQPPEPPGASRAVSCYTQAIPEKKKASATQNQMGLGSKVKPVDRSEARSRKRSPRAPMQLIKNRTRRARKKLASRDPGL</sequence>
<organism evidence="2 3">
    <name type="scientific">Pleurodeles waltl</name>
    <name type="common">Iberian ribbed newt</name>
    <dbReference type="NCBI Taxonomy" id="8319"/>
    <lineage>
        <taxon>Eukaryota</taxon>
        <taxon>Metazoa</taxon>
        <taxon>Chordata</taxon>
        <taxon>Craniata</taxon>
        <taxon>Vertebrata</taxon>
        <taxon>Euteleostomi</taxon>
        <taxon>Amphibia</taxon>
        <taxon>Batrachia</taxon>
        <taxon>Caudata</taxon>
        <taxon>Salamandroidea</taxon>
        <taxon>Salamandridae</taxon>
        <taxon>Pleurodelinae</taxon>
        <taxon>Pleurodeles</taxon>
    </lineage>
</organism>
<dbReference type="AlphaFoldDB" id="A0AAV7R1F0"/>
<gene>
    <name evidence="2" type="ORF">NDU88_012367</name>
</gene>